<dbReference type="Proteomes" id="UP000198881">
    <property type="component" value="Unassembled WGS sequence"/>
</dbReference>
<accession>A0A1I7MTB3</accession>
<name>A0A1I7MTB3_9MICC</name>
<sequence>MYSCGSPNKMLASTMQLTNNNPHHTTTHNHSHELQHGRQQQPHTPHTHNNNLIVNTQSMDPVVPGPNSVPNNQPEPPPPETFHTPKEAVLTPSSTRNQSLHAPS</sequence>
<reference evidence="2 3" key="1">
    <citation type="submission" date="2016-10" db="EMBL/GenBank/DDBJ databases">
        <authorList>
            <person name="de Groot N.N."/>
        </authorList>
    </citation>
    <scope>NUCLEOTIDE SEQUENCE [LARGE SCALE GENOMIC DNA]</scope>
    <source>
        <strain evidence="2 3">CGMCC 1.7054</strain>
    </source>
</reference>
<organism evidence="2 3">
    <name type="scientific">Micrococcus terreus</name>
    <dbReference type="NCBI Taxonomy" id="574650"/>
    <lineage>
        <taxon>Bacteria</taxon>
        <taxon>Bacillati</taxon>
        <taxon>Actinomycetota</taxon>
        <taxon>Actinomycetes</taxon>
        <taxon>Micrococcales</taxon>
        <taxon>Micrococcaceae</taxon>
        <taxon>Micrococcus</taxon>
    </lineage>
</organism>
<dbReference type="EMBL" id="FPCG01000026">
    <property type="protein sequence ID" value="SFV25186.1"/>
    <property type="molecule type" value="Genomic_DNA"/>
</dbReference>
<proteinExistence type="predicted"/>
<feature type="compositionally biased region" description="Low complexity" evidence="1">
    <location>
        <begin position="61"/>
        <end position="72"/>
    </location>
</feature>
<feature type="compositionally biased region" description="Polar residues" evidence="1">
    <location>
        <begin position="91"/>
        <end position="104"/>
    </location>
</feature>
<protein>
    <submittedName>
        <fullName evidence="2">Uncharacterized protein</fullName>
    </submittedName>
</protein>
<evidence type="ECO:0000313" key="2">
    <source>
        <dbReference type="EMBL" id="SFV25186.1"/>
    </source>
</evidence>
<evidence type="ECO:0000256" key="1">
    <source>
        <dbReference type="SAM" id="MobiDB-lite"/>
    </source>
</evidence>
<dbReference type="AlphaFoldDB" id="A0A1I7MTB3"/>
<feature type="compositionally biased region" description="Polar residues" evidence="1">
    <location>
        <begin position="37"/>
        <end position="59"/>
    </location>
</feature>
<keyword evidence="3" id="KW-1185">Reference proteome</keyword>
<feature type="non-terminal residue" evidence="2">
    <location>
        <position position="104"/>
    </location>
</feature>
<feature type="region of interest" description="Disordered" evidence="1">
    <location>
        <begin position="1"/>
        <end position="104"/>
    </location>
</feature>
<evidence type="ECO:0000313" key="3">
    <source>
        <dbReference type="Proteomes" id="UP000198881"/>
    </source>
</evidence>
<gene>
    <name evidence="2" type="ORF">SAMN04487966_1261</name>
</gene>